<organism evidence="2 3">
    <name type="scientific">Paludibacterium paludis</name>
    <dbReference type="NCBI Taxonomy" id="1225769"/>
    <lineage>
        <taxon>Bacteria</taxon>
        <taxon>Pseudomonadati</taxon>
        <taxon>Pseudomonadota</taxon>
        <taxon>Betaproteobacteria</taxon>
        <taxon>Neisseriales</taxon>
        <taxon>Chromobacteriaceae</taxon>
        <taxon>Paludibacterium</taxon>
    </lineage>
</organism>
<comment type="caution">
    <text evidence="2">The sequence shown here is derived from an EMBL/GenBank/DDBJ whole genome shotgun (WGS) entry which is preliminary data.</text>
</comment>
<evidence type="ECO:0000313" key="2">
    <source>
        <dbReference type="EMBL" id="GGY24685.1"/>
    </source>
</evidence>
<dbReference type="AlphaFoldDB" id="A0A918P661"/>
<accession>A0A918P661</accession>
<dbReference type="EMBL" id="BMYX01000020">
    <property type="protein sequence ID" value="GGY24685.1"/>
    <property type="molecule type" value="Genomic_DNA"/>
</dbReference>
<gene>
    <name evidence="2" type="ORF">GCM10011289_30380</name>
</gene>
<sequence>MTPSTADAEATQDTAGTITSSPAPTPAPSSAMVRLDVPEAAGTQYREPVNAANAEAKRCSKETVPRYGPLIDQRSLARTA</sequence>
<reference evidence="2" key="2">
    <citation type="submission" date="2020-09" db="EMBL/GenBank/DDBJ databases">
        <authorList>
            <person name="Sun Q."/>
            <person name="Kim S."/>
        </authorList>
    </citation>
    <scope>NUCLEOTIDE SEQUENCE</scope>
    <source>
        <strain evidence="2">KCTC 32182</strain>
    </source>
</reference>
<protein>
    <submittedName>
        <fullName evidence="2">Uncharacterized protein</fullName>
    </submittedName>
</protein>
<dbReference type="Proteomes" id="UP000645257">
    <property type="component" value="Unassembled WGS sequence"/>
</dbReference>
<keyword evidence="3" id="KW-1185">Reference proteome</keyword>
<feature type="region of interest" description="Disordered" evidence="1">
    <location>
        <begin position="1"/>
        <end position="30"/>
    </location>
</feature>
<reference evidence="2" key="1">
    <citation type="journal article" date="2014" name="Int. J. Syst. Evol. Microbiol.">
        <title>Complete genome sequence of Corynebacterium casei LMG S-19264T (=DSM 44701T), isolated from a smear-ripened cheese.</title>
        <authorList>
            <consortium name="US DOE Joint Genome Institute (JGI-PGF)"/>
            <person name="Walter F."/>
            <person name="Albersmeier A."/>
            <person name="Kalinowski J."/>
            <person name="Ruckert C."/>
        </authorList>
    </citation>
    <scope>NUCLEOTIDE SEQUENCE</scope>
    <source>
        <strain evidence="2">KCTC 32182</strain>
    </source>
</reference>
<name>A0A918P661_9NEIS</name>
<evidence type="ECO:0000256" key="1">
    <source>
        <dbReference type="SAM" id="MobiDB-lite"/>
    </source>
</evidence>
<evidence type="ECO:0000313" key="3">
    <source>
        <dbReference type="Proteomes" id="UP000645257"/>
    </source>
</evidence>
<proteinExistence type="predicted"/>